<feature type="region of interest" description="Disordered" evidence="1">
    <location>
        <begin position="19"/>
        <end position="39"/>
    </location>
</feature>
<gene>
    <name evidence="2" type="ORF">VTK73DRAFT_4132</name>
</gene>
<proteinExistence type="predicted"/>
<protein>
    <submittedName>
        <fullName evidence="2">Uncharacterized protein</fullName>
    </submittedName>
</protein>
<dbReference type="Proteomes" id="UP001586593">
    <property type="component" value="Unassembled WGS sequence"/>
</dbReference>
<feature type="compositionally biased region" description="Basic residues" evidence="1">
    <location>
        <begin position="19"/>
        <end position="29"/>
    </location>
</feature>
<feature type="compositionally biased region" description="Basic and acidic residues" evidence="1">
    <location>
        <begin position="30"/>
        <end position="39"/>
    </location>
</feature>
<accession>A0ABR3VB80</accession>
<evidence type="ECO:0000313" key="3">
    <source>
        <dbReference type="Proteomes" id="UP001586593"/>
    </source>
</evidence>
<evidence type="ECO:0000256" key="1">
    <source>
        <dbReference type="SAM" id="MobiDB-lite"/>
    </source>
</evidence>
<dbReference type="EMBL" id="JAZHXJ010002388">
    <property type="protein sequence ID" value="KAL1839060.1"/>
    <property type="molecule type" value="Genomic_DNA"/>
</dbReference>
<sequence>MDTSDEKPSMALSMAARVKMGRVHSVQRRSNRERTPIDKVPRLGTSQSKVHRLRLLMRCRANQPGTTPYQTRTTAASKHEALAACRSAISLAHTHSGNTHTLSLSHMHILHILSSSLALSLPSSCSSHIRVERHRRTPSSALAILRLRLFALSSFPAAPIRVSSFMPSP</sequence>
<name>A0ABR3VB80_9PEZI</name>
<reference evidence="2 3" key="1">
    <citation type="journal article" date="2024" name="Commun. Biol.">
        <title>Comparative genomic analysis of thermophilic fungi reveals convergent evolutionary adaptations and gene losses.</title>
        <authorList>
            <person name="Steindorff A.S."/>
            <person name="Aguilar-Pontes M.V."/>
            <person name="Robinson A.J."/>
            <person name="Andreopoulos B."/>
            <person name="LaButti K."/>
            <person name="Kuo A."/>
            <person name="Mondo S."/>
            <person name="Riley R."/>
            <person name="Otillar R."/>
            <person name="Haridas S."/>
            <person name="Lipzen A."/>
            <person name="Grimwood J."/>
            <person name="Schmutz J."/>
            <person name="Clum A."/>
            <person name="Reid I.D."/>
            <person name="Moisan M.C."/>
            <person name="Butler G."/>
            <person name="Nguyen T.T.M."/>
            <person name="Dewar K."/>
            <person name="Conant G."/>
            <person name="Drula E."/>
            <person name="Henrissat B."/>
            <person name="Hansel C."/>
            <person name="Singer S."/>
            <person name="Hutchinson M.I."/>
            <person name="de Vries R.P."/>
            <person name="Natvig D.O."/>
            <person name="Powell A.J."/>
            <person name="Tsang A."/>
            <person name="Grigoriev I.V."/>
        </authorList>
    </citation>
    <scope>NUCLEOTIDE SEQUENCE [LARGE SCALE GENOMIC DNA]</scope>
    <source>
        <strain evidence="2 3">ATCC 24622</strain>
    </source>
</reference>
<organism evidence="2 3">
    <name type="scientific">Phialemonium thermophilum</name>
    <dbReference type="NCBI Taxonomy" id="223376"/>
    <lineage>
        <taxon>Eukaryota</taxon>
        <taxon>Fungi</taxon>
        <taxon>Dikarya</taxon>
        <taxon>Ascomycota</taxon>
        <taxon>Pezizomycotina</taxon>
        <taxon>Sordariomycetes</taxon>
        <taxon>Sordariomycetidae</taxon>
        <taxon>Cephalothecales</taxon>
        <taxon>Cephalothecaceae</taxon>
        <taxon>Phialemonium</taxon>
    </lineage>
</organism>
<evidence type="ECO:0000313" key="2">
    <source>
        <dbReference type="EMBL" id="KAL1839060.1"/>
    </source>
</evidence>
<comment type="caution">
    <text evidence="2">The sequence shown here is derived from an EMBL/GenBank/DDBJ whole genome shotgun (WGS) entry which is preliminary data.</text>
</comment>
<keyword evidence="3" id="KW-1185">Reference proteome</keyword>